<dbReference type="Gene3D" id="2.30.30.490">
    <property type="match status" value="1"/>
</dbReference>
<reference evidence="3 4" key="1">
    <citation type="journal article" date="2014" name="Proc. Natl. Acad. Sci. U.S.A.">
        <title>Trajectory and genomic determinants of fungal-pathogen speciation and host adaptation.</title>
        <authorList>
            <person name="Hu X."/>
            <person name="Xiao G."/>
            <person name="Zheng P."/>
            <person name="Shang Y."/>
            <person name="Su Y."/>
            <person name="Zhang X."/>
            <person name="Liu X."/>
            <person name="Zhan S."/>
            <person name="St Leger R.J."/>
            <person name="Wang C."/>
        </authorList>
    </citation>
    <scope>NUCLEOTIDE SEQUENCE [LARGE SCALE GENOMIC DNA]</scope>
    <source>
        <strain evidence="3 4">ARSEF 977</strain>
    </source>
</reference>
<dbReference type="Proteomes" id="UP000031192">
    <property type="component" value="Unassembled WGS sequence"/>
</dbReference>
<dbReference type="PROSITE" id="PS51038">
    <property type="entry name" value="BAH"/>
    <property type="match status" value="1"/>
</dbReference>
<gene>
    <name evidence="3" type="ORF">MGU_10623</name>
</gene>
<keyword evidence="4" id="KW-1185">Reference proteome</keyword>
<comment type="caution">
    <text evidence="3">The sequence shown here is derived from an EMBL/GenBank/DDBJ whole genome shotgun (WGS) entry which is preliminary data.</text>
</comment>
<dbReference type="InterPro" id="IPR043151">
    <property type="entry name" value="BAH_sf"/>
</dbReference>
<evidence type="ECO:0000313" key="3">
    <source>
        <dbReference type="EMBL" id="KID82053.1"/>
    </source>
</evidence>
<feature type="domain" description="BAH" evidence="2">
    <location>
        <begin position="95"/>
        <end position="218"/>
    </location>
</feature>
<evidence type="ECO:0000313" key="4">
    <source>
        <dbReference type="Proteomes" id="UP000031192"/>
    </source>
</evidence>
<sequence length="440" mass="51046">MAPAFGRRRSALKNKSRAYCPFKVTRVLATADERLNNVTKQRGRVDKHNRADLVQRFPFNPQGTFNPPRTMDLSYFIKPEKLWLDMTRYNSFVPNDTAVGQQIGAAENLKQLGYWVAKILEIRASDENHVYARIYWMYSSDDLPRDAFGGDIMPRERQYCHSHNELVASNHMDIINVISVVAKANVRQEGELDEHKFKRGLYWRQAFDYLTSQLSSAELPNTCPEESTAQLESREAPLPTPQPILPALGESEKKANMLSVEGGSVPTKQTRHNALDHRSARTENYRSRRRRRRQRRKIIASTQHKLLAHLQSVLEAACYEFGKRTMPDTLRRHGWDCAEALELNRCVKELQQWSFLGINPANKPPDKLFRSIADIRHTAVHRRRVSLHVVRQFFTDAETLLLLFGDDVRRREIAMLWQEVRMVFAKMKQNHGTFHSTRNV</sequence>
<dbReference type="SMART" id="SM00439">
    <property type="entry name" value="BAH"/>
    <property type="match status" value="1"/>
</dbReference>
<feature type="compositionally biased region" description="Basic and acidic residues" evidence="1">
    <location>
        <begin position="273"/>
        <end position="286"/>
    </location>
</feature>
<dbReference type="GO" id="GO:0003682">
    <property type="term" value="F:chromatin binding"/>
    <property type="evidence" value="ECO:0007669"/>
    <property type="project" value="InterPro"/>
</dbReference>
<dbReference type="EMBL" id="AZNH01000105">
    <property type="protein sequence ID" value="KID82053.1"/>
    <property type="molecule type" value="Genomic_DNA"/>
</dbReference>
<feature type="compositionally biased region" description="Polar residues" evidence="1">
    <location>
        <begin position="218"/>
        <end position="231"/>
    </location>
</feature>
<dbReference type="CDD" id="cd04370">
    <property type="entry name" value="BAH"/>
    <property type="match status" value="1"/>
</dbReference>
<evidence type="ECO:0000256" key="1">
    <source>
        <dbReference type="SAM" id="MobiDB-lite"/>
    </source>
</evidence>
<evidence type="ECO:0000259" key="2">
    <source>
        <dbReference type="PROSITE" id="PS51038"/>
    </source>
</evidence>
<dbReference type="HOGENOM" id="CLU_622683_0_0_1"/>
<organism evidence="3 4">
    <name type="scientific">Metarhizium guizhouense (strain ARSEF 977)</name>
    <dbReference type="NCBI Taxonomy" id="1276136"/>
    <lineage>
        <taxon>Eukaryota</taxon>
        <taxon>Fungi</taxon>
        <taxon>Dikarya</taxon>
        <taxon>Ascomycota</taxon>
        <taxon>Pezizomycotina</taxon>
        <taxon>Sordariomycetes</taxon>
        <taxon>Hypocreomycetidae</taxon>
        <taxon>Hypocreales</taxon>
        <taxon>Clavicipitaceae</taxon>
        <taxon>Metarhizium</taxon>
    </lineage>
</organism>
<dbReference type="PANTHER" id="PTHR46364">
    <property type="entry name" value="OS08G0421900 PROTEIN"/>
    <property type="match status" value="1"/>
</dbReference>
<protein>
    <submittedName>
        <fullName evidence="3">Ebs-bah-phd domain-containing protein</fullName>
    </submittedName>
</protein>
<dbReference type="AlphaFoldDB" id="A0A0B4GHY0"/>
<feature type="region of interest" description="Disordered" evidence="1">
    <location>
        <begin position="218"/>
        <end position="239"/>
    </location>
</feature>
<accession>A0A0B4GHY0</accession>
<name>A0A0B4GHY0_METGA</name>
<feature type="region of interest" description="Disordered" evidence="1">
    <location>
        <begin position="261"/>
        <end position="295"/>
    </location>
</feature>
<proteinExistence type="predicted"/>
<dbReference type="InterPro" id="IPR001025">
    <property type="entry name" value="BAH_dom"/>
</dbReference>